<evidence type="ECO:0000256" key="3">
    <source>
        <dbReference type="ARBA" id="ARBA00022741"/>
    </source>
</evidence>
<comment type="similarity">
    <text evidence="1 7">Belongs to the amidase family. GatA subfamily.</text>
</comment>
<dbReference type="GO" id="GO:0032543">
    <property type="term" value="P:mitochondrial translation"/>
    <property type="evidence" value="ECO:0007669"/>
    <property type="project" value="UniProtKB-UniRule"/>
</dbReference>
<dbReference type="AlphaFoldDB" id="A0AA43QKP3"/>
<evidence type="ECO:0000313" key="10">
    <source>
        <dbReference type="Proteomes" id="UP001161017"/>
    </source>
</evidence>
<comment type="catalytic activity">
    <reaction evidence="6 7">
        <text>L-glutamyl-tRNA(Gln) + L-glutamine + ATP + H2O = L-glutaminyl-tRNA(Gln) + L-glutamate + ADP + phosphate + H(+)</text>
        <dbReference type="Rhea" id="RHEA:17521"/>
        <dbReference type="Rhea" id="RHEA-COMP:9681"/>
        <dbReference type="Rhea" id="RHEA-COMP:9684"/>
        <dbReference type="ChEBI" id="CHEBI:15377"/>
        <dbReference type="ChEBI" id="CHEBI:15378"/>
        <dbReference type="ChEBI" id="CHEBI:29985"/>
        <dbReference type="ChEBI" id="CHEBI:30616"/>
        <dbReference type="ChEBI" id="CHEBI:43474"/>
        <dbReference type="ChEBI" id="CHEBI:58359"/>
        <dbReference type="ChEBI" id="CHEBI:78520"/>
        <dbReference type="ChEBI" id="CHEBI:78521"/>
        <dbReference type="ChEBI" id="CHEBI:456216"/>
        <dbReference type="EC" id="6.3.5.7"/>
    </reaction>
</comment>
<dbReference type="GO" id="GO:0005524">
    <property type="term" value="F:ATP binding"/>
    <property type="evidence" value="ECO:0007669"/>
    <property type="project" value="UniProtKB-KW"/>
</dbReference>
<dbReference type="GO" id="GO:0050567">
    <property type="term" value="F:glutaminyl-tRNA synthase (glutamine-hydrolyzing) activity"/>
    <property type="evidence" value="ECO:0007669"/>
    <property type="project" value="UniProtKB-UniRule"/>
</dbReference>
<evidence type="ECO:0000256" key="6">
    <source>
        <dbReference type="ARBA" id="ARBA00047407"/>
    </source>
</evidence>
<name>A0AA43QKP3_9LECA</name>
<dbReference type="InterPro" id="IPR004412">
    <property type="entry name" value="GatA"/>
</dbReference>
<feature type="active site" description="Acyl-ester intermediate" evidence="7">
    <location>
        <position position="162"/>
    </location>
</feature>
<dbReference type="InterPro" id="IPR020556">
    <property type="entry name" value="Amidase_CS"/>
</dbReference>
<keyword evidence="7" id="KW-0496">Mitochondrion</keyword>
<keyword evidence="4 7" id="KW-0067">ATP-binding</keyword>
<comment type="subcellular location">
    <subcellularLocation>
        <location evidence="7">Mitochondrion</location>
    </subcellularLocation>
</comment>
<feature type="active site" description="Charge relay system" evidence="7">
    <location>
        <position position="63"/>
    </location>
</feature>
<evidence type="ECO:0000256" key="5">
    <source>
        <dbReference type="ARBA" id="ARBA00022917"/>
    </source>
</evidence>
<protein>
    <recommendedName>
        <fullName evidence="7">Glutamyl-tRNA(Gln) amidotransferase subunit A, mitochondrial</fullName>
        <shortName evidence="7">Glu-AdT subunit A</shortName>
        <ecNumber evidence="7">6.3.5.7</ecNumber>
    </recommendedName>
</protein>
<dbReference type="EC" id="6.3.5.7" evidence="7"/>
<evidence type="ECO:0000313" key="9">
    <source>
        <dbReference type="EMBL" id="MDI1486080.1"/>
    </source>
</evidence>
<dbReference type="Pfam" id="PF01425">
    <property type="entry name" value="Amidase"/>
    <property type="match status" value="1"/>
</dbReference>
<dbReference type="Proteomes" id="UP001161017">
    <property type="component" value="Unassembled WGS sequence"/>
</dbReference>
<comment type="function">
    <text evidence="7">Allows the formation of correctly charged Gln-tRNA(Gln) through the transamidation of misacylated Glu-tRNA(Gln) in the mitochondria. The reaction takes place in the presence of glutamine and ATP through an activated gamma-phospho-Glu-tRNA(Gln).</text>
</comment>
<dbReference type="InterPro" id="IPR000120">
    <property type="entry name" value="Amidase"/>
</dbReference>
<dbReference type="SUPFAM" id="SSF75304">
    <property type="entry name" value="Amidase signature (AS) enzymes"/>
    <property type="match status" value="1"/>
</dbReference>
<sequence length="499" mass="53054">MSSLLRQASRHVTNQVSLKALNAFITPPSVEGAFADELREEKVSPGDEGLSQSPIKGKVIAVKDNISTAEQATSCASALLDCYSSPFPATVVQRLKDAGAVVTGSTNMDEFGMGSDSMNSYFGPVKNAISHDLSAGGSSGGSAVAVATGQCHAALGTDTGGSVRLPAAYNGIIGFKPSYGMISRWGVVAYANSLDTVGILAKNTIEVGRVFAMARGYDSHDPTSLSEATRLMIEQKLGDHNSRKEARQTALHFGVPEEYNVQELQPAVRDAWICTLQRLQEAGHSVKPISLPATKIALSAYYVLAPAEASSNLAKYDGARYGRKTNNSRNTGDVLYSTTRGQGFGEEVRRRVLLGAFSLSAGAIDNYFKQAQKVRRLIQLDFNRAFLFQHPLMDSIDEGVSEADKVDFIISPTAQSTPPQLSELQHMDHVSSYSADVLTVPASLAGLPAISVPVSMVEEQASTGTESTPIGMQITGQYGTDSAVLSAAGMLESLFTKPR</sequence>
<accession>A0AA43QKP3</accession>
<evidence type="ECO:0000256" key="1">
    <source>
        <dbReference type="ARBA" id="ARBA00008069"/>
    </source>
</evidence>
<evidence type="ECO:0000259" key="8">
    <source>
        <dbReference type="Pfam" id="PF01425"/>
    </source>
</evidence>
<evidence type="ECO:0000256" key="7">
    <source>
        <dbReference type="HAMAP-Rule" id="MF_03150"/>
    </source>
</evidence>
<dbReference type="InterPro" id="IPR023631">
    <property type="entry name" value="Amidase_dom"/>
</dbReference>
<comment type="subunit">
    <text evidence="7">Subunit of the heterotrimeric GatCAB amidotransferase (AdT) complex, composed of A, B and C subunits.</text>
</comment>
<feature type="active site" description="Charge relay system" evidence="7">
    <location>
        <position position="138"/>
    </location>
</feature>
<evidence type="ECO:0000256" key="2">
    <source>
        <dbReference type="ARBA" id="ARBA00022598"/>
    </source>
</evidence>
<keyword evidence="5 7" id="KW-0648">Protein biosynthesis</keyword>
<comment type="caution">
    <text evidence="9">The sequence shown here is derived from an EMBL/GenBank/DDBJ whole genome shotgun (WGS) entry which is preliminary data.</text>
</comment>
<dbReference type="GO" id="GO:0005739">
    <property type="term" value="C:mitochondrion"/>
    <property type="evidence" value="ECO:0007669"/>
    <property type="project" value="UniProtKB-SubCell"/>
</dbReference>
<dbReference type="EMBL" id="JAPUFD010000002">
    <property type="protein sequence ID" value="MDI1486080.1"/>
    <property type="molecule type" value="Genomic_DNA"/>
</dbReference>
<keyword evidence="3 7" id="KW-0547">Nucleotide-binding</keyword>
<dbReference type="Gene3D" id="3.90.1300.10">
    <property type="entry name" value="Amidase signature (AS) domain"/>
    <property type="match status" value="1"/>
</dbReference>
<dbReference type="HAMAP" id="MF_00120">
    <property type="entry name" value="GatA"/>
    <property type="match status" value="1"/>
</dbReference>
<dbReference type="GO" id="GO:0030956">
    <property type="term" value="C:glutamyl-tRNA(Gln) amidotransferase complex"/>
    <property type="evidence" value="ECO:0007669"/>
    <property type="project" value="UniProtKB-UniRule"/>
</dbReference>
<dbReference type="InterPro" id="IPR036928">
    <property type="entry name" value="AS_sf"/>
</dbReference>
<organism evidence="9 10">
    <name type="scientific">Ramalina farinacea</name>
    <dbReference type="NCBI Taxonomy" id="258253"/>
    <lineage>
        <taxon>Eukaryota</taxon>
        <taxon>Fungi</taxon>
        <taxon>Dikarya</taxon>
        <taxon>Ascomycota</taxon>
        <taxon>Pezizomycotina</taxon>
        <taxon>Lecanoromycetes</taxon>
        <taxon>OSLEUM clade</taxon>
        <taxon>Lecanoromycetidae</taxon>
        <taxon>Lecanorales</taxon>
        <taxon>Lecanorineae</taxon>
        <taxon>Ramalinaceae</taxon>
        <taxon>Ramalina</taxon>
    </lineage>
</organism>
<dbReference type="PANTHER" id="PTHR11895:SF7">
    <property type="entry name" value="GLUTAMYL-TRNA(GLN) AMIDOTRANSFERASE SUBUNIT A, MITOCHONDRIAL"/>
    <property type="match status" value="1"/>
</dbReference>
<evidence type="ECO:0000256" key="4">
    <source>
        <dbReference type="ARBA" id="ARBA00022840"/>
    </source>
</evidence>
<feature type="domain" description="Amidase" evidence="8">
    <location>
        <begin position="49"/>
        <end position="485"/>
    </location>
</feature>
<proteinExistence type="inferred from homology"/>
<gene>
    <name evidence="9" type="primary">HER2</name>
    <name evidence="9" type="ORF">OHK93_004270</name>
</gene>
<dbReference type="PANTHER" id="PTHR11895">
    <property type="entry name" value="TRANSAMIDASE"/>
    <property type="match status" value="1"/>
</dbReference>
<keyword evidence="2 7" id="KW-0436">Ligase</keyword>
<dbReference type="PROSITE" id="PS00571">
    <property type="entry name" value="AMIDASES"/>
    <property type="match status" value="1"/>
</dbReference>
<keyword evidence="10" id="KW-1185">Reference proteome</keyword>
<dbReference type="GO" id="GO:0070681">
    <property type="term" value="P:glutaminyl-tRNAGln biosynthesis via transamidation"/>
    <property type="evidence" value="ECO:0007669"/>
    <property type="project" value="UniProtKB-UniRule"/>
</dbReference>
<reference evidence="9" key="1">
    <citation type="journal article" date="2023" name="Genome Biol. Evol.">
        <title>First Whole Genome Sequence and Flow Cytometry Genome Size Data for the Lichen-Forming Fungus Ramalina farinacea (Ascomycota).</title>
        <authorList>
            <person name="Llewellyn T."/>
            <person name="Mian S."/>
            <person name="Hill R."/>
            <person name="Leitch I.J."/>
            <person name="Gaya E."/>
        </authorList>
    </citation>
    <scope>NUCLEOTIDE SEQUENCE</scope>
    <source>
        <strain evidence="9">LIQ254RAFAR</strain>
    </source>
</reference>